<evidence type="ECO:0000256" key="8">
    <source>
        <dbReference type="ARBA" id="ARBA00022801"/>
    </source>
</evidence>
<evidence type="ECO:0000256" key="12">
    <source>
        <dbReference type="ARBA" id="ARBA00023049"/>
    </source>
</evidence>
<keyword evidence="8 15" id="KW-0378">Hydrolase</keyword>
<dbReference type="GO" id="GO:0004176">
    <property type="term" value="F:ATP-dependent peptidase activity"/>
    <property type="evidence" value="ECO:0007669"/>
    <property type="project" value="InterPro"/>
</dbReference>
<evidence type="ECO:0000256" key="11">
    <source>
        <dbReference type="ARBA" id="ARBA00022989"/>
    </source>
</evidence>
<dbReference type="Gene3D" id="1.10.8.60">
    <property type="match status" value="1"/>
</dbReference>
<evidence type="ECO:0000256" key="5">
    <source>
        <dbReference type="ARBA" id="ARBA00022692"/>
    </source>
</evidence>
<dbReference type="InterPro" id="IPR011546">
    <property type="entry name" value="Pept_M41_FtsH_extracell"/>
</dbReference>
<proteinExistence type="inferred from homology"/>
<dbReference type="EC" id="3.4.24.-" evidence="15"/>
<feature type="binding site" evidence="15">
    <location>
        <begin position="210"/>
        <end position="217"/>
    </location>
    <ligand>
        <name>ATP</name>
        <dbReference type="ChEBI" id="CHEBI:30616"/>
    </ligand>
</feature>
<comment type="subcellular location">
    <subcellularLocation>
        <location evidence="15">Cell membrane</location>
        <topology evidence="15">Multi-pass membrane protein</topology>
        <orientation evidence="15">Cytoplasmic side</orientation>
    </subcellularLocation>
    <subcellularLocation>
        <location evidence="1">Membrane</location>
    </subcellularLocation>
</comment>
<dbReference type="GO" id="GO:0016887">
    <property type="term" value="F:ATP hydrolysis activity"/>
    <property type="evidence" value="ECO:0007669"/>
    <property type="project" value="UniProtKB-UniRule"/>
</dbReference>
<evidence type="ECO:0000259" key="18">
    <source>
        <dbReference type="SMART" id="SM00382"/>
    </source>
</evidence>
<dbReference type="SUPFAM" id="SSF140990">
    <property type="entry name" value="FtsH protease domain-like"/>
    <property type="match status" value="1"/>
</dbReference>
<dbReference type="FunFam" id="1.20.58.760:FF:000002">
    <property type="entry name" value="ATP-dependent zinc metalloprotease FtsH"/>
    <property type="match status" value="1"/>
</dbReference>
<keyword evidence="4 15" id="KW-0645">Protease</keyword>
<comment type="similarity">
    <text evidence="14 15">In the central section; belongs to the AAA ATPase family.</text>
</comment>
<evidence type="ECO:0000256" key="1">
    <source>
        <dbReference type="ARBA" id="ARBA00004370"/>
    </source>
</evidence>
<dbReference type="OrthoDB" id="9809379at2"/>
<dbReference type="GO" id="GO:0005886">
    <property type="term" value="C:plasma membrane"/>
    <property type="evidence" value="ECO:0007669"/>
    <property type="project" value="UniProtKB-SubCell"/>
</dbReference>
<dbReference type="NCBIfam" id="TIGR01241">
    <property type="entry name" value="FtsH_fam"/>
    <property type="match status" value="1"/>
</dbReference>
<comment type="similarity">
    <text evidence="2 15">In the C-terminal section; belongs to the peptidase M41 family.</text>
</comment>
<dbReference type="InterPro" id="IPR000642">
    <property type="entry name" value="Peptidase_M41"/>
</dbReference>
<keyword evidence="11 15" id="KW-1133">Transmembrane helix</keyword>
<keyword evidence="3 15" id="KW-1003">Cell membrane</keyword>
<dbReference type="SUPFAM" id="SSF52540">
    <property type="entry name" value="P-loop containing nucleoside triphosphate hydrolases"/>
    <property type="match status" value="1"/>
</dbReference>
<comment type="subunit">
    <text evidence="15">Homohexamer.</text>
</comment>
<dbReference type="AlphaFoldDB" id="A0A844YI99"/>
<evidence type="ECO:0000256" key="16">
    <source>
        <dbReference type="RuleBase" id="RU003651"/>
    </source>
</evidence>
<dbReference type="Gene3D" id="1.20.58.760">
    <property type="entry name" value="Peptidase M41"/>
    <property type="match status" value="1"/>
</dbReference>
<evidence type="ECO:0000256" key="3">
    <source>
        <dbReference type="ARBA" id="ARBA00022475"/>
    </source>
</evidence>
<evidence type="ECO:0000256" key="14">
    <source>
        <dbReference type="ARBA" id="ARBA00061570"/>
    </source>
</evidence>
<evidence type="ECO:0000256" key="2">
    <source>
        <dbReference type="ARBA" id="ARBA00010044"/>
    </source>
</evidence>
<comment type="caution">
    <text evidence="19">The sequence shown here is derived from an EMBL/GenBank/DDBJ whole genome shotgun (WGS) entry which is preliminary data.</text>
</comment>
<keyword evidence="9 15" id="KW-0862">Zinc</keyword>
<reference evidence="19 20" key="1">
    <citation type="submission" date="2019-12" db="EMBL/GenBank/DDBJ databases">
        <title>Genomic-based taxomic classification of the family Erythrobacteraceae.</title>
        <authorList>
            <person name="Xu L."/>
        </authorList>
    </citation>
    <scope>NUCLEOTIDE SEQUENCE [LARGE SCALE GENOMIC DNA]</scope>
    <source>
        <strain evidence="19 20">MCCC 1A09965</strain>
    </source>
</reference>
<dbReference type="InterPro" id="IPR041569">
    <property type="entry name" value="AAA_lid_3"/>
</dbReference>
<dbReference type="FunFam" id="1.10.8.60:FF:000001">
    <property type="entry name" value="ATP-dependent zinc metalloprotease FtsH"/>
    <property type="match status" value="1"/>
</dbReference>
<dbReference type="Pfam" id="PF06480">
    <property type="entry name" value="FtsH_ext"/>
    <property type="match status" value="1"/>
</dbReference>
<dbReference type="CDD" id="cd19501">
    <property type="entry name" value="RecA-like_FtsH"/>
    <property type="match status" value="1"/>
</dbReference>
<evidence type="ECO:0000313" key="20">
    <source>
        <dbReference type="Proteomes" id="UP000445582"/>
    </source>
</evidence>
<comment type="function">
    <text evidence="15">Acts as a processive, ATP-dependent zinc metallopeptidase for both cytoplasmic and membrane proteins. Plays a role in the quality control of integral membrane proteins.</text>
</comment>
<dbReference type="GO" id="GO:0030163">
    <property type="term" value="P:protein catabolic process"/>
    <property type="evidence" value="ECO:0007669"/>
    <property type="project" value="UniProtKB-UniRule"/>
</dbReference>
<dbReference type="GO" id="GO:0008270">
    <property type="term" value="F:zinc ion binding"/>
    <property type="evidence" value="ECO:0007669"/>
    <property type="project" value="UniProtKB-UniRule"/>
</dbReference>
<dbReference type="InterPro" id="IPR003593">
    <property type="entry name" value="AAA+_ATPase"/>
</dbReference>
<feature type="binding site" evidence="15">
    <location>
        <position position="510"/>
    </location>
    <ligand>
        <name>Zn(2+)</name>
        <dbReference type="ChEBI" id="CHEBI:29105"/>
        <note>catalytic</note>
    </ligand>
</feature>
<feature type="domain" description="AAA+ ATPase" evidence="18">
    <location>
        <begin position="202"/>
        <end position="341"/>
    </location>
</feature>
<gene>
    <name evidence="19" type="primary">hflB</name>
    <name evidence="15" type="synonym">ftsH</name>
    <name evidence="19" type="ORF">GRI48_06635</name>
</gene>
<keyword evidence="20" id="KW-1185">Reference proteome</keyword>
<accession>A0A844YI99</accession>
<dbReference type="SMART" id="SM00382">
    <property type="entry name" value="AAA"/>
    <property type="match status" value="1"/>
</dbReference>
<dbReference type="Pfam" id="PF01434">
    <property type="entry name" value="Peptidase_M41"/>
    <property type="match status" value="1"/>
</dbReference>
<feature type="region of interest" description="Disordered" evidence="17">
    <location>
        <begin position="612"/>
        <end position="653"/>
    </location>
</feature>
<evidence type="ECO:0000256" key="9">
    <source>
        <dbReference type="ARBA" id="ARBA00022833"/>
    </source>
</evidence>
<organism evidence="19 20">
    <name type="scientific">Qipengyuania oceanensis</name>
    <dbReference type="NCBI Taxonomy" id="1463597"/>
    <lineage>
        <taxon>Bacteria</taxon>
        <taxon>Pseudomonadati</taxon>
        <taxon>Pseudomonadota</taxon>
        <taxon>Alphaproteobacteria</taxon>
        <taxon>Sphingomonadales</taxon>
        <taxon>Erythrobacteraceae</taxon>
        <taxon>Qipengyuania</taxon>
    </lineage>
</organism>
<evidence type="ECO:0000256" key="17">
    <source>
        <dbReference type="SAM" id="MobiDB-lite"/>
    </source>
</evidence>
<keyword evidence="6 15" id="KW-0479">Metal-binding</keyword>
<feature type="active site" evidence="15">
    <location>
        <position position="433"/>
    </location>
</feature>
<dbReference type="InterPro" id="IPR037219">
    <property type="entry name" value="Peptidase_M41-like"/>
</dbReference>
<evidence type="ECO:0000256" key="15">
    <source>
        <dbReference type="HAMAP-Rule" id="MF_01458"/>
    </source>
</evidence>
<dbReference type="GO" id="GO:0006508">
    <property type="term" value="P:proteolysis"/>
    <property type="evidence" value="ECO:0007669"/>
    <property type="project" value="UniProtKB-KW"/>
</dbReference>
<evidence type="ECO:0000313" key="19">
    <source>
        <dbReference type="EMBL" id="MXO62684.1"/>
    </source>
</evidence>
<keyword evidence="7 15" id="KW-0547">Nucleotide-binding</keyword>
<dbReference type="PANTHER" id="PTHR23076:SF97">
    <property type="entry name" value="ATP-DEPENDENT ZINC METALLOPROTEASE YME1L1"/>
    <property type="match status" value="1"/>
</dbReference>
<dbReference type="InterPro" id="IPR005936">
    <property type="entry name" value="FtsH"/>
</dbReference>
<feature type="transmembrane region" description="Helical" evidence="15">
    <location>
        <begin position="116"/>
        <end position="138"/>
    </location>
</feature>
<sequence length="653" mass="70866">MSDQHNPQDPEGNGPNPWVKSLMIWGGIFLALLVVVSAFGNTGQTAGTQIGYSDFRDRVAEGSVKEVQIAPDRITGTLKNDEAFTTIPVGSDTQLTKLLDDNGVEYSGQTPEEPNLLFYILVQSLPFILILGIAFFALRQVQKGGGGGAMGFGKSKAKLLTERQGKVTFDDVAGIDEAREELEEIVEFLKDPQRFSKLGGQIPKGALLVGSPGTGKTLLARAIAGEAGVPFFTISGSDFVEMFVGVGASRVRDMFEQAKKNAPCIVFIDEIDAVGRHRGHGLGNSNDEREQTLNQLLVEMDGFEANEGIIIIAATNRPDVLDPALLRPGRFDRQVVVPVPDIDGREKILAVHMKKVPLAPDVNPRTIARGTPGFSGADLANLVNEAALLAARRKKRLVAMQEFEDAKDKVMMGSERRSMVMTDDEKKMTAYHEAGHALVSLNEPASDPIHKATIIPRGRALGMVMRLPERDNYSYHRDKMHADLAVSMGGRVAEEIIFGHDKVSSGASSDIQYATKLARNMVTKWGMSDKLGPLQYEESQEGYLGMGQTARTMGSAETNKLIDAEIRELVEGAHKRATEVLTEKEDQLHLLAQAMLEYETLTGDEIIELLDNGKIDRPDQPRGPVKVQPIGGSSVPKAGRKYGTDGDAAPQGA</sequence>
<evidence type="ECO:0000256" key="13">
    <source>
        <dbReference type="ARBA" id="ARBA00023136"/>
    </source>
</evidence>
<keyword evidence="10 15" id="KW-0067">ATP-binding</keyword>
<dbReference type="GO" id="GO:0005524">
    <property type="term" value="F:ATP binding"/>
    <property type="evidence" value="ECO:0007669"/>
    <property type="project" value="UniProtKB-UniRule"/>
</dbReference>
<comment type="cofactor">
    <cofactor evidence="15">
        <name>Zn(2+)</name>
        <dbReference type="ChEBI" id="CHEBI:29105"/>
    </cofactor>
    <text evidence="15">Binds 1 zinc ion per subunit.</text>
</comment>
<dbReference type="HAMAP" id="MF_01458">
    <property type="entry name" value="FtsH"/>
    <property type="match status" value="1"/>
</dbReference>
<keyword evidence="13 15" id="KW-0472">Membrane</keyword>
<evidence type="ECO:0000256" key="6">
    <source>
        <dbReference type="ARBA" id="ARBA00022723"/>
    </source>
</evidence>
<dbReference type="RefSeq" id="WP_160673143.1">
    <property type="nucleotide sequence ID" value="NZ_WTYN01000001.1"/>
</dbReference>
<dbReference type="GO" id="GO:0004222">
    <property type="term" value="F:metalloendopeptidase activity"/>
    <property type="evidence" value="ECO:0007669"/>
    <property type="project" value="InterPro"/>
</dbReference>
<dbReference type="InterPro" id="IPR027417">
    <property type="entry name" value="P-loop_NTPase"/>
</dbReference>
<evidence type="ECO:0000256" key="7">
    <source>
        <dbReference type="ARBA" id="ARBA00022741"/>
    </source>
</evidence>
<dbReference type="PANTHER" id="PTHR23076">
    <property type="entry name" value="METALLOPROTEASE M41 FTSH"/>
    <property type="match status" value="1"/>
</dbReference>
<feature type="transmembrane region" description="Helical" evidence="15">
    <location>
        <begin position="22"/>
        <end position="40"/>
    </location>
</feature>
<dbReference type="EMBL" id="WTYN01000001">
    <property type="protein sequence ID" value="MXO62684.1"/>
    <property type="molecule type" value="Genomic_DNA"/>
</dbReference>
<comment type="similarity">
    <text evidence="16">Belongs to the AAA ATPase family.</text>
</comment>
<feature type="binding site" evidence="15">
    <location>
        <position position="432"/>
    </location>
    <ligand>
        <name>Zn(2+)</name>
        <dbReference type="ChEBI" id="CHEBI:29105"/>
        <note>catalytic</note>
    </ligand>
</feature>
<dbReference type="Pfam" id="PF17862">
    <property type="entry name" value="AAA_lid_3"/>
    <property type="match status" value="1"/>
</dbReference>
<dbReference type="Gene3D" id="3.40.50.300">
    <property type="entry name" value="P-loop containing nucleotide triphosphate hydrolases"/>
    <property type="match status" value="1"/>
</dbReference>
<evidence type="ECO:0000256" key="4">
    <source>
        <dbReference type="ARBA" id="ARBA00022670"/>
    </source>
</evidence>
<feature type="binding site" evidence="15">
    <location>
        <position position="436"/>
    </location>
    <ligand>
        <name>Zn(2+)</name>
        <dbReference type="ChEBI" id="CHEBI:29105"/>
        <note>catalytic</note>
    </ligand>
</feature>
<dbReference type="FunFam" id="3.40.50.300:FF:000001">
    <property type="entry name" value="ATP-dependent zinc metalloprotease FtsH"/>
    <property type="match status" value="1"/>
</dbReference>
<dbReference type="InterPro" id="IPR003959">
    <property type="entry name" value="ATPase_AAA_core"/>
</dbReference>
<dbReference type="Proteomes" id="UP000445582">
    <property type="component" value="Unassembled WGS sequence"/>
</dbReference>
<dbReference type="Pfam" id="PF00004">
    <property type="entry name" value="AAA"/>
    <property type="match status" value="1"/>
</dbReference>
<dbReference type="PROSITE" id="PS00674">
    <property type="entry name" value="AAA"/>
    <property type="match status" value="1"/>
</dbReference>
<protein>
    <recommendedName>
        <fullName evidence="15">ATP-dependent zinc metalloprotease FtsH</fullName>
        <ecNumber evidence="15">3.4.24.-</ecNumber>
    </recommendedName>
</protein>
<evidence type="ECO:0000256" key="10">
    <source>
        <dbReference type="ARBA" id="ARBA00022840"/>
    </source>
</evidence>
<keyword evidence="12 15" id="KW-0482">Metalloprotease</keyword>
<dbReference type="InterPro" id="IPR003960">
    <property type="entry name" value="ATPase_AAA_CS"/>
</dbReference>
<keyword evidence="5 15" id="KW-0812">Transmembrane</keyword>
<name>A0A844YI99_9SPHN</name>
<dbReference type="Gene3D" id="3.30.720.210">
    <property type="match status" value="1"/>
</dbReference>